<comment type="similarity">
    <text evidence="1">Belongs to the UDP-N-acetylglucosamine 2-epimerase family.</text>
</comment>
<gene>
    <name evidence="3" type="ORF">GCM10023171_19510</name>
</gene>
<dbReference type="InterPro" id="IPR029767">
    <property type="entry name" value="WecB-like"/>
</dbReference>
<dbReference type="SUPFAM" id="SSF53756">
    <property type="entry name" value="UDP-Glycosyltransferase/glycogen phosphorylase"/>
    <property type="match status" value="1"/>
</dbReference>
<comment type="caution">
    <text evidence="3">The sequence shown here is derived from an EMBL/GenBank/DDBJ whole genome shotgun (WGS) entry which is preliminary data.</text>
</comment>
<accession>A0ABP8PBR5</accession>
<evidence type="ECO:0000313" key="4">
    <source>
        <dbReference type="Proteomes" id="UP001500731"/>
    </source>
</evidence>
<name>A0ABP8PBR5_9MICO</name>
<dbReference type="RefSeq" id="WP_345186480.1">
    <property type="nucleotide sequence ID" value="NZ_BAABGP010000013.1"/>
</dbReference>
<dbReference type="Pfam" id="PF02350">
    <property type="entry name" value="Epimerase_2"/>
    <property type="match status" value="1"/>
</dbReference>
<feature type="domain" description="UDP-N-acetylglucosamine 2-epimerase" evidence="2">
    <location>
        <begin position="87"/>
        <end position="319"/>
    </location>
</feature>
<sequence length="363" mass="40062">MIVFIYGTTAEAIKIAPVIRRLNAKGIPYQHWVTQQHTDSLRKAIPELGFTSPDETIANGFRGKPLKSPRQMISWIFDVVRWSVRNVRRIRKELPPNSVVVVHGDTMTTVLGTFIGRRLKVPVAHIEAGLRSGDWRHPFPEELDRRIVGRFAHIHYVPTEEAGRNLAKRPEVVFTHGNTAKDAVRDAAGDSDAAVESFGLVLLHRFEFISNPQLVTETLRTLDGNSPLPLRLIVDAYSRDAIEKTIAELGLSKFTVMPKLEHSQFVAALRSASFVVTDSGGIQQEAAVFGIPTLVHRKVSESREGIGTSAVLSGWDQSTVAEFLANADRYRVLDVDPGLSPSDIIVEDLIARGLAAPAQSLES</sequence>
<reference evidence="4" key="1">
    <citation type="journal article" date="2019" name="Int. J. Syst. Evol. Microbiol.">
        <title>The Global Catalogue of Microorganisms (GCM) 10K type strain sequencing project: providing services to taxonomists for standard genome sequencing and annotation.</title>
        <authorList>
            <consortium name="The Broad Institute Genomics Platform"/>
            <consortium name="The Broad Institute Genome Sequencing Center for Infectious Disease"/>
            <person name="Wu L."/>
            <person name="Ma J."/>
        </authorList>
    </citation>
    <scope>NUCLEOTIDE SEQUENCE [LARGE SCALE GENOMIC DNA]</scope>
    <source>
        <strain evidence="4">JCM 17839</strain>
    </source>
</reference>
<keyword evidence="4" id="KW-1185">Reference proteome</keyword>
<dbReference type="InterPro" id="IPR003331">
    <property type="entry name" value="UDP_GlcNAc_Epimerase_2_dom"/>
</dbReference>
<dbReference type="EMBL" id="BAABGP010000013">
    <property type="protein sequence ID" value="GAA4485310.1"/>
    <property type="molecule type" value="Genomic_DNA"/>
</dbReference>
<dbReference type="Gene3D" id="3.40.50.2000">
    <property type="entry name" value="Glycogen Phosphorylase B"/>
    <property type="match status" value="2"/>
</dbReference>
<dbReference type="PANTHER" id="PTHR43174">
    <property type="entry name" value="UDP-N-ACETYLGLUCOSAMINE 2-EPIMERASE"/>
    <property type="match status" value="1"/>
</dbReference>
<evidence type="ECO:0000313" key="3">
    <source>
        <dbReference type="EMBL" id="GAA4485310.1"/>
    </source>
</evidence>
<dbReference type="PANTHER" id="PTHR43174:SF1">
    <property type="entry name" value="UDP-N-ACETYLGLUCOSAMINE 2-EPIMERASE"/>
    <property type="match status" value="1"/>
</dbReference>
<dbReference type="Proteomes" id="UP001500731">
    <property type="component" value="Unassembled WGS sequence"/>
</dbReference>
<proteinExistence type="inferred from homology"/>
<protein>
    <submittedName>
        <fullName evidence="3">UDP-N-acetyl glucosamine 2-epimerase</fullName>
    </submittedName>
</protein>
<keyword evidence="1" id="KW-0413">Isomerase</keyword>
<organism evidence="3 4">
    <name type="scientific">Microbacterium panaciterrae</name>
    <dbReference type="NCBI Taxonomy" id="985759"/>
    <lineage>
        <taxon>Bacteria</taxon>
        <taxon>Bacillati</taxon>
        <taxon>Actinomycetota</taxon>
        <taxon>Actinomycetes</taxon>
        <taxon>Micrococcales</taxon>
        <taxon>Microbacteriaceae</taxon>
        <taxon>Microbacterium</taxon>
    </lineage>
</organism>
<evidence type="ECO:0000256" key="1">
    <source>
        <dbReference type="RuleBase" id="RU003513"/>
    </source>
</evidence>
<evidence type="ECO:0000259" key="2">
    <source>
        <dbReference type="Pfam" id="PF02350"/>
    </source>
</evidence>